<proteinExistence type="predicted"/>
<evidence type="ECO:0000259" key="1">
    <source>
        <dbReference type="Pfam" id="PF13472"/>
    </source>
</evidence>
<dbReference type="InterPro" id="IPR013830">
    <property type="entry name" value="SGNH_hydro"/>
</dbReference>
<reference evidence="2 3" key="1">
    <citation type="journal article" date="2011" name="Front. Microbiol.">
        <title>Genomic signatures of strain selection and enhancement in Bacillus atrophaeus var. globigii, a historical biowarfare simulant.</title>
        <authorList>
            <person name="Gibbons H.S."/>
            <person name="Broomall S.M."/>
            <person name="McNew L.A."/>
            <person name="Daligault H."/>
            <person name="Chapman C."/>
            <person name="Bruce D."/>
            <person name="Karavis M."/>
            <person name="Krepps M."/>
            <person name="McGregor P.A."/>
            <person name="Hong C."/>
            <person name="Park K.H."/>
            <person name="Akmal A."/>
            <person name="Feldman A."/>
            <person name="Lin J.S."/>
            <person name="Chang W.E."/>
            <person name="Higgs B.W."/>
            <person name="Demirev P."/>
            <person name="Lindquist J."/>
            <person name="Liem A."/>
            <person name="Fochler E."/>
            <person name="Read T.D."/>
            <person name="Tapia R."/>
            <person name="Johnson S."/>
            <person name="Bishop-Lilly K.A."/>
            <person name="Detter C."/>
            <person name="Han C."/>
            <person name="Sozhamannan S."/>
            <person name="Rosenzweig C.N."/>
            <person name="Skowronski E.W."/>
        </authorList>
    </citation>
    <scope>NUCLEOTIDE SEQUENCE [LARGE SCALE GENOMIC DNA]</scope>
    <source>
        <strain evidence="2 3">MLST1</strain>
    </source>
</reference>
<evidence type="ECO:0000313" key="2">
    <source>
        <dbReference type="EMBL" id="RUO25433.1"/>
    </source>
</evidence>
<dbReference type="Gene3D" id="3.40.50.1110">
    <property type="entry name" value="SGNH hydrolase"/>
    <property type="match status" value="1"/>
</dbReference>
<dbReference type="GO" id="GO:0016788">
    <property type="term" value="F:hydrolase activity, acting on ester bonds"/>
    <property type="evidence" value="ECO:0007669"/>
    <property type="project" value="UniProtKB-ARBA"/>
</dbReference>
<dbReference type="AlphaFoldDB" id="A0A432W5T5"/>
<dbReference type="CDD" id="cd01836">
    <property type="entry name" value="FeeA_FeeB_like"/>
    <property type="match status" value="1"/>
</dbReference>
<comment type="caution">
    <text evidence="2">The sequence shown here is derived from an EMBL/GenBank/DDBJ whole genome shotgun (WGS) entry which is preliminary data.</text>
</comment>
<gene>
    <name evidence="2" type="ORF">CWE09_01470</name>
</gene>
<dbReference type="OrthoDB" id="9804395at2"/>
<sequence length="241" mass="26650">MLHPVVTILLGPALLWQGRRVRKQTPRLPEAPGKREGVSGQGPSLRLLILGDSAAAGVGVARQSIALSGQLTQLLADTYTVAWKLHAKSGLTVHQVYQSLTELPKEAYDVVVVSAGVNDVTANTKNAQWLRAISQLIESLQQQYQVRLILFTAIPPMQAFPALPQPLRWYLGGRARLLNRLLLSATDQYKGVELLQVDFPLTRDYMAEDGFHPSARSCQLWAETAASRIEAFFNASDNYKY</sequence>
<dbReference type="SUPFAM" id="SSF52266">
    <property type="entry name" value="SGNH hydrolase"/>
    <property type="match status" value="1"/>
</dbReference>
<dbReference type="Pfam" id="PF13472">
    <property type="entry name" value="Lipase_GDSL_2"/>
    <property type="match status" value="1"/>
</dbReference>
<organism evidence="2 3">
    <name type="scientific">Aliidiomarina minuta</name>
    <dbReference type="NCBI Taxonomy" id="880057"/>
    <lineage>
        <taxon>Bacteria</taxon>
        <taxon>Pseudomonadati</taxon>
        <taxon>Pseudomonadota</taxon>
        <taxon>Gammaproteobacteria</taxon>
        <taxon>Alteromonadales</taxon>
        <taxon>Idiomarinaceae</taxon>
        <taxon>Aliidiomarina</taxon>
    </lineage>
</organism>
<feature type="domain" description="SGNH hydrolase-type esterase" evidence="1">
    <location>
        <begin position="49"/>
        <end position="216"/>
    </location>
</feature>
<evidence type="ECO:0000313" key="3">
    <source>
        <dbReference type="Proteomes" id="UP000288293"/>
    </source>
</evidence>
<dbReference type="InterPro" id="IPR036514">
    <property type="entry name" value="SGNH_hydro_sf"/>
</dbReference>
<dbReference type="EMBL" id="PIPL01000001">
    <property type="protein sequence ID" value="RUO25433.1"/>
    <property type="molecule type" value="Genomic_DNA"/>
</dbReference>
<dbReference type="Proteomes" id="UP000288293">
    <property type="component" value="Unassembled WGS sequence"/>
</dbReference>
<name>A0A432W5T5_9GAMM</name>
<protein>
    <submittedName>
        <fullName evidence="2">Lipase</fullName>
    </submittedName>
</protein>
<keyword evidence="3" id="KW-1185">Reference proteome</keyword>
<accession>A0A432W5T5</accession>